<evidence type="ECO:0000313" key="2">
    <source>
        <dbReference type="Proteomes" id="UP000318720"/>
    </source>
</evidence>
<proteinExistence type="predicted"/>
<gene>
    <name evidence="1" type="ORF">Sipo8835_25330</name>
</gene>
<name>A0AAE8VZK3_9ACTN</name>
<reference evidence="1 2" key="1">
    <citation type="submission" date="2019-03" db="EMBL/GenBank/DDBJ databases">
        <title>Comparative genomic analyses of the sweetpotato soil rot pathogen, Streptomyces ipomoeae.</title>
        <authorList>
            <person name="Ruschel Soares N."/>
            <person name="Badger J.H."/>
            <person name="Huguet-Tapia J.C."/>
            <person name="Clark C.A."/>
            <person name="Pettis G.S."/>
        </authorList>
    </citation>
    <scope>NUCLEOTIDE SEQUENCE [LARGE SCALE GENOMIC DNA]</scope>
    <source>
        <strain evidence="1 2">88-35</strain>
    </source>
</reference>
<dbReference type="Gene3D" id="3.40.50.150">
    <property type="entry name" value="Vaccinia Virus protein VP39"/>
    <property type="match status" value="1"/>
</dbReference>
<evidence type="ECO:0008006" key="3">
    <source>
        <dbReference type="Google" id="ProtNLM"/>
    </source>
</evidence>
<dbReference type="AlphaFoldDB" id="A0AAE8VZK3"/>
<protein>
    <recommendedName>
        <fullName evidence="3">SAM-dependent methyltransferase</fullName>
    </recommendedName>
</protein>
<dbReference type="EMBL" id="SPAZ01000206">
    <property type="protein sequence ID" value="TQE29141.1"/>
    <property type="molecule type" value="Genomic_DNA"/>
</dbReference>
<accession>A0AAE8VZK3</accession>
<organism evidence="1 2">
    <name type="scientific">Streptomyces ipomoeae</name>
    <dbReference type="NCBI Taxonomy" id="103232"/>
    <lineage>
        <taxon>Bacteria</taxon>
        <taxon>Bacillati</taxon>
        <taxon>Actinomycetota</taxon>
        <taxon>Actinomycetes</taxon>
        <taxon>Kitasatosporales</taxon>
        <taxon>Streptomycetaceae</taxon>
        <taxon>Streptomyces</taxon>
    </lineage>
</organism>
<dbReference type="RefSeq" id="WP_141583844.1">
    <property type="nucleotide sequence ID" value="NZ_SPAZ01000206.1"/>
</dbReference>
<dbReference type="Proteomes" id="UP000318720">
    <property type="component" value="Unassembled WGS sequence"/>
</dbReference>
<comment type="caution">
    <text evidence="1">The sequence shown here is derived from an EMBL/GenBank/DDBJ whole genome shotgun (WGS) entry which is preliminary data.</text>
</comment>
<dbReference type="InterPro" id="IPR029063">
    <property type="entry name" value="SAM-dependent_MTases_sf"/>
</dbReference>
<evidence type="ECO:0000313" key="1">
    <source>
        <dbReference type="EMBL" id="TQE29141.1"/>
    </source>
</evidence>
<sequence>MNALVTTASYYRRYRPGIPAGLAAMLALEAATGSPQRLLDIGSGPGTVADALLPYFDDLFAVDADPGMLG</sequence>
<dbReference type="SUPFAM" id="SSF53335">
    <property type="entry name" value="S-adenosyl-L-methionine-dependent methyltransferases"/>
    <property type="match status" value="1"/>
</dbReference>